<dbReference type="EMBL" id="ML208611">
    <property type="protein sequence ID" value="TFK62023.1"/>
    <property type="molecule type" value="Genomic_DNA"/>
</dbReference>
<reference evidence="1 2" key="1">
    <citation type="journal article" date="2019" name="Nat. Ecol. Evol.">
        <title>Megaphylogeny resolves global patterns of mushroom evolution.</title>
        <authorList>
            <person name="Varga T."/>
            <person name="Krizsan K."/>
            <person name="Foldi C."/>
            <person name="Dima B."/>
            <person name="Sanchez-Garcia M."/>
            <person name="Sanchez-Ramirez S."/>
            <person name="Szollosi G.J."/>
            <person name="Szarkandi J.G."/>
            <person name="Papp V."/>
            <person name="Albert L."/>
            <person name="Andreopoulos W."/>
            <person name="Angelini C."/>
            <person name="Antonin V."/>
            <person name="Barry K.W."/>
            <person name="Bougher N.L."/>
            <person name="Buchanan P."/>
            <person name="Buyck B."/>
            <person name="Bense V."/>
            <person name="Catcheside P."/>
            <person name="Chovatia M."/>
            <person name="Cooper J."/>
            <person name="Damon W."/>
            <person name="Desjardin D."/>
            <person name="Finy P."/>
            <person name="Geml J."/>
            <person name="Haridas S."/>
            <person name="Hughes K."/>
            <person name="Justo A."/>
            <person name="Karasinski D."/>
            <person name="Kautmanova I."/>
            <person name="Kiss B."/>
            <person name="Kocsube S."/>
            <person name="Kotiranta H."/>
            <person name="LaButti K.M."/>
            <person name="Lechner B.E."/>
            <person name="Liimatainen K."/>
            <person name="Lipzen A."/>
            <person name="Lukacs Z."/>
            <person name="Mihaltcheva S."/>
            <person name="Morgado L.N."/>
            <person name="Niskanen T."/>
            <person name="Noordeloos M.E."/>
            <person name="Ohm R.A."/>
            <person name="Ortiz-Santana B."/>
            <person name="Ovrebo C."/>
            <person name="Racz N."/>
            <person name="Riley R."/>
            <person name="Savchenko A."/>
            <person name="Shiryaev A."/>
            <person name="Soop K."/>
            <person name="Spirin V."/>
            <person name="Szebenyi C."/>
            <person name="Tomsovsky M."/>
            <person name="Tulloss R.E."/>
            <person name="Uehling J."/>
            <person name="Grigoriev I.V."/>
            <person name="Vagvolgyi C."/>
            <person name="Papp T."/>
            <person name="Martin F.M."/>
            <person name="Miettinen O."/>
            <person name="Hibbett D.S."/>
            <person name="Nagy L.G."/>
        </authorList>
    </citation>
    <scope>NUCLEOTIDE SEQUENCE [LARGE SCALE GENOMIC DNA]</scope>
    <source>
        <strain evidence="1 2">NL-1719</strain>
    </source>
</reference>
<protein>
    <submittedName>
        <fullName evidence="1">Uncharacterized protein</fullName>
    </submittedName>
</protein>
<organism evidence="1 2">
    <name type="scientific">Pluteus cervinus</name>
    <dbReference type="NCBI Taxonomy" id="181527"/>
    <lineage>
        <taxon>Eukaryota</taxon>
        <taxon>Fungi</taxon>
        <taxon>Dikarya</taxon>
        <taxon>Basidiomycota</taxon>
        <taxon>Agaricomycotina</taxon>
        <taxon>Agaricomycetes</taxon>
        <taxon>Agaricomycetidae</taxon>
        <taxon>Agaricales</taxon>
        <taxon>Pluteineae</taxon>
        <taxon>Pluteaceae</taxon>
        <taxon>Pluteus</taxon>
    </lineage>
</organism>
<evidence type="ECO:0000313" key="2">
    <source>
        <dbReference type="Proteomes" id="UP000308600"/>
    </source>
</evidence>
<evidence type="ECO:0000313" key="1">
    <source>
        <dbReference type="EMBL" id="TFK62023.1"/>
    </source>
</evidence>
<dbReference type="Proteomes" id="UP000308600">
    <property type="component" value="Unassembled WGS sequence"/>
</dbReference>
<proteinExistence type="predicted"/>
<sequence>MKSSHSLEYPFSISCFRILLCLPVPTTTLLRVLHLSPPSPGFRITTPSFVYTHIHTGFDTYNRMLYL</sequence>
<gene>
    <name evidence="1" type="ORF">BDN72DRAFT_412110</name>
</gene>
<keyword evidence="2" id="KW-1185">Reference proteome</keyword>
<name>A0ACD3A8K0_9AGAR</name>
<accession>A0ACD3A8K0</accession>